<evidence type="ECO:0000313" key="3">
    <source>
        <dbReference type="EMBL" id="KAE8717546.1"/>
    </source>
</evidence>
<dbReference type="PANTHER" id="PTHR47074">
    <property type="entry name" value="BNAC02G40300D PROTEIN"/>
    <property type="match status" value="1"/>
</dbReference>
<evidence type="ECO:0000259" key="2">
    <source>
        <dbReference type="Pfam" id="PF13456"/>
    </source>
</evidence>
<keyword evidence="4" id="KW-1185">Reference proteome</keyword>
<dbReference type="InterPro" id="IPR044730">
    <property type="entry name" value="RNase_H-like_dom_plant"/>
</dbReference>
<dbReference type="InterPro" id="IPR052929">
    <property type="entry name" value="RNase_H-like_EbsB-rel"/>
</dbReference>
<dbReference type="Pfam" id="PF13456">
    <property type="entry name" value="RVT_3"/>
    <property type="match status" value="1"/>
</dbReference>
<reference evidence="3" key="1">
    <citation type="submission" date="2019-09" db="EMBL/GenBank/DDBJ databases">
        <title>Draft genome information of white flower Hibiscus syriacus.</title>
        <authorList>
            <person name="Kim Y.-M."/>
        </authorList>
    </citation>
    <scope>NUCLEOTIDE SEQUENCE [LARGE SCALE GENOMIC DNA]</scope>
    <source>
        <strain evidence="3">YM2019G1</strain>
    </source>
</reference>
<dbReference type="Gene3D" id="3.30.420.10">
    <property type="entry name" value="Ribonuclease H-like superfamily/Ribonuclease H"/>
    <property type="match status" value="1"/>
</dbReference>
<dbReference type="Proteomes" id="UP000436088">
    <property type="component" value="Unassembled WGS sequence"/>
</dbReference>
<dbReference type="AlphaFoldDB" id="A0A6A3BKL9"/>
<dbReference type="InterPro" id="IPR036397">
    <property type="entry name" value="RNaseH_sf"/>
</dbReference>
<accession>A0A6A3BKL9</accession>
<organism evidence="3 4">
    <name type="scientific">Hibiscus syriacus</name>
    <name type="common">Rose of Sharon</name>
    <dbReference type="NCBI Taxonomy" id="106335"/>
    <lineage>
        <taxon>Eukaryota</taxon>
        <taxon>Viridiplantae</taxon>
        <taxon>Streptophyta</taxon>
        <taxon>Embryophyta</taxon>
        <taxon>Tracheophyta</taxon>
        <taxon>Spermatophyta</taxon>
        <taxon>Magnoliopsida</taxon>
        <taxon>eudicotyledons</taxon>
        <taxon>Gunneridae</taxon>
        <taxon>Pentapetalae</taxon>
        <taxon>rosids</taxon>
        <taxon>malvids</taxon>
        <taxon>Malvales</taxon>
        <taxon>Malvaceae</taxon>
        <taxon>Malvoideae</taxon>
        <taxon>Hibiscus</taxon>
    </lineage>
</organism>
<comment type="caution">
    <text evidence="3">The sequence shown here is derived from an EMBL/GenBank/DDBJ whole genome shotgun (WGS) entry which is preliminary data.</text>
</comment>
<feature type="domain" description="RNase H type-1" evidence="2">
    <location>
        <begin position="291"/>
        <end position="355"/>
    </location>
</feature>
<dbReference type="GO" id="GO:0003676">
    <property type="term" value="F:nucleic acid binding"/>
    <property type="evidence" value="ECO:0007669"/>
    <property type="project" value="InterPro"/>
</dbReference>
<gene>
    <name evidence="3" type="ORF">F3Y22_tig00110044pilonHSYRG00164</name>
</gene>
<feature type="transmembrane region" description="Helical" evidence="1">
    <location>
        <begin position="103"/>
        <end position="126"/>
    </location>
</feature>
<evidence type="ECO:0000313" key="4">
    <source>
        <dbReference type="Proteomes" id="UP000436088"/>
    </source>
</evidence>
<feature type="transmembrane region" description="Helical" evidence="1">
    <location>
        <begin position="275"/>
        <end position="292"/>
    </location>
</feature>
<protein>
    <recommendedName>
        <fullName evidence="2">RNase H type-1 domain-containing protein</fullName>
    </recommendedName>
</protein>
<dbReference type="EMBL" id="VEPZ02000823">
    <property type="protein sequence ID" value="KAE8717546.1"/>
    <property type="molecule type" value="Genomic_DNA"/>
</dbReference>
<dbReference type="GO" id="GO:0004523">
    <property type="term" value="F:RNA-DNA hybrid ribonuclease activity"/>
    <property type="evidence" value="ECO:0007669"/>
    <property type="project" value="InterPro"/>
</dbReference>
<evidence type="ECO:0000256" key="1">
    <source>
        <dbReference type="SAM" id="Phobius"/>
    </source>
</evidence>
<name>A0A6A3BKL9_HIBSY</name>
<dbReference type="CDD" id="cd06222">
    <property type="entry name" value="RNase_H_like"/>
    <property type="match status" value="1"/>
</dbReference>
<dbReference type="InterPro" id="IPR002156">
    <property type="entry name" value="RNaseH_domain"/>
</dbReference>
<proteinExistence type="predicted"/>
<keyword evidence="1" id="KW-0472">Membrane</keyword>
<keyword evidence="1" id="KW-0812">Transmembrane</keyword>
<sequence>MKVTQQINAEKWKTKNQPRVHQINESAHRLTNCHQPLQLNKPRNGTTKNHRCTKATRCQLNPQKLDKRQPSSTVVSTGNHRRDPLKFARQIPPPFQGLRKGRVAILFMGLVLMLPWMIIRLLWYFVIKARVLKMLRVTVYSLTTNSWRRIQDFPFGVPCNEAAKHVDGNLNWVVFHGQEGFSCTIVSLALAQEMYNELITIPYLPYPGAEFYAAPLFVSETGVILFHFEMNLVLYDSKENAFRIPVIPYDAILYIDQAEVYEESLASFADARKPVSVLYIMIIVVLNYMFSFRDVVIEGDSKAVISKLSSENTDYSEISALIWEAKGKARGLHACTYQHIHRSDNKAAHLLATMHNHDEDDRFWIEEAPRAVEDKAAEDRHGLEPSKGALSPSGWNVNRFYFALLVFAT</sequence>
<dbReference type="PANTHER" id="PTHR47074:SF61">
    <property type="entry name" value="RNASE H TYPE-1 DOMAIN-CONTAINING PROTEIN"/>
    <property type="match status" value="1"/>
</dbReference>
<keyword evidence="1" id="KW-1133">Transmembrane helix</keyword>